<dbReference type="EMBL" id="JACHFN010000003">
    <property type="protein sequence ID" value="MBB5233801.1"/>
    <property type="molecule type" value="Genomic_DNA"/>
</dbReference>
<sequence length="278" mass="29862">MPAHSLTAQQLTAPGAYPGLHLTLHEGGILEVVLRNDKTLNSVDADAHRALTYVWRDIDAASGVRCVLVRGEGRGFSSGGDFALIEEMSQDFTALARVWKEARDLVYNLVNCGKPVVSAIHGPCVGAGLAVALLADVSVAAKSARILDGHVRLGVAAGDHAAMVWPLLCGLNKAKYHLMTGEPVSGEEAERIGLVSLCVPDEELLDRAWAVARKLASGSPTAVRWTKYALNNWLRAMGPTFDTSLALEFLGFTGPDVREGLSSLREKREPRFEEDAPI</sequence>
<dbReference type="AlphaFoldDB" id="A0A7W8GDY0"/>
<dbReference type="PANTHER" id="PTHR43459">
    <property type="entry name" value="ENOYL-COA HYDRATASE"/>
    <property type="match status" value="1"/>
</dbReference>
<protein>
    <submittedName>
        <fullName evidence="3">Enoyl-CoA hydratase</fullName>
        <ecNumber evidence="3">4.2.1.17</ecNumber>
    </submittedName>
</protein>
<reference evidence="3 4" key="1">
    <citation type="submission" date="2020-08" db="EMBL/GenBank/DDBJ databases">
        <title>Genomic Encyclopedia of Type Strains, Phase IV (KMG-IV): sequencing the most valuable type-strain genomes for metagenomic binning, comparative biology and taxonomic classification.</title>
        <authorList>
            <person name="Goeker M."/>
        </authorList>
    </citation>
    <scope>NUCLEOTIDE SEQUENCE [LARGE SCALE GENOMIC DNA]</scope>
    <source>
        <strain evidence="3 4">DSM 101791</strain>
    </source>
</reference>
<dbReference type="SUPFAM" id="SSF52096">
    <property type="entry name" value="ClpP/crotonase"/>
    <property type="match status" value="1"/>
</dbReference>
<dbReference type="PANTHER" id="PTHR43459:SF3">
    <property type="entry name" value="ENOYL-COA HYDRATASE ECHA15 (ENOYL HYDRASE) (UNSATURATED ACYL-COA HYDRATASE) (CROTONASE)-RELATED"/>
    <property type="match status" value="1"/>
</dbReference>
<dbReference type="Proteomes" id="UP000525389">
    <property type="component" value="Unassembled WGS sequence"/>
</dbReference>
<keyword evidence="4" id="KW-1185">Reference proteome</keyword>
<dbReference type="InterPro" id="IPR001753">
    <property type="entry name" value="Enoyl-CoA_hydra/iso"/>
</dbReference>
<dbReference type="InterPro" id="IPR029045">
    <property type="entry name" value="ClpP/crotonase-like_dom_sf"/>
</dbReference>
<dbReference type="InterPro" id="IPR014748">
    <property type="entry name" value="Enoyl-CoA_hydra_C"/>
</dbReference>
<dbReference type="InterPro" id="IPR018376">
    <property type="entry name" value="Enoyl-CoA_hyd/isom_CS"/>
</dbReference>
<proteinExistence type="inferred from homology"/>
<comment type="similarity">
    <text evidence="1 2">Belongs to the enoyl-CoA hydratase/isomerase family.</text>
</comment>
<name>A0A7W8GDY0_9DEIO</name>
<comment type="caution">
    <text evidence="3">The sequence shown here is derived from an EMBL/GenBank/DDBJ whole genome shotgun (WGS) entry which is preliminary data.</text>
</comment>
<dbReference type="Gene3D" id="3.90.226.10">
    <property type="entry name" value="2-enoyl-CoA Hydratase, Chain A, domain 1"/>
    <property type="match status" value="1"/>
</dbReference>
<dbReference type="GO" id="GO:0004300">
    <property type="term" value="F:enoyl-CoA hydratase activity"/>
    <property type="evidence" value="ECO:0007669"/>
    <property type="project" value="UniProtKB-EC"/>
</dbReference>
<dbReference type="CDD" id="cd06558">
    <property type="entry name" value="crotonase-like"/>
    <property type="match status" value="1"/>
</dbReference>
<keyword evidence="3" id="KW-0456">Lyase</keyword>
<evidence type="ECO:0000313" key="4">
    <source>
        <dbReference type="Proteomes" id="UP000525389"/>
    </source>
</evidence>
<dbReference type="PROSITE" id="PS00166">
    <property type="entry name" value="ENOYL_COA_HYDRATASE"/>
    <property type="match status" value="1"/>
</dbReference>
<dbReference type="NCBIfam" id="NF005595">
    <property type="entry name" value="PRK07327.1"/>
    <property type="match status" value="1"/>
</dbReference>
<dbReference type="EC" id="4.2.1.17" evidence="3"/>
<organism evidence="3 4">
    <name type="scientific">Deinococcus budaensis</name>
    <dbReference type="NCBI Taxonomy" id="1665626"/>
    <lineage>
        <taxon>Bacteria</taxon>
        <taxon>Thermotogati</taxon>
        <taxon>Deinococcota</taxon>
        <taxon>Deinococci</taxon>
        <taxon>Deinococcales</taxon>
        <taxon>Deinococcaceae</taxon>
        <taxon>Deinococcus</taxon>
    </lineage>
</organism>
<evidence type="ECO:0000313" key="3">
    <source>
        <dbReference type="EMBL" id="MBB5233801.1"/>
    </source>
</evidence>
<evidence type="ECO:0000256" key="1">
    <source>
        <dbReference type="ARBA" id="ARBA00005254"/>
    </source>
</evidence>
<evidence type="ECO:0000256" key="2">
    <source>
        <dbReference type="RuleBase" id="RU003707"/>
    </source>
</evidence>
<gene>
    <name evidence="3" type="ORF">HNQ09_001231</name>
</gene>
<dbReference type="RefSeq" id="WP_184026786.1">
    <property type="nucleotide sequence ID" value="NZ_JACHFN010000003.1"/>
</dbReference>
<accession>A0A7W8GDY0</accession>
<dbReference type="Gene3D" id="1.10.12.10">
    <property type="entry name" value="Lyase 2-enoyl-coa Hydratase, Chain A, domain 2"/>
    <property type="match status" value="1"/>
</dbReference>
<dbReference type="Pfam" id="PF00378">
    <property type="entry name" value="ECH_1"/>
    <property type="match status" value="1"/>
</dbReference>